<dbReference type="InterPro" id="IPR029044">
    <property type="entry name" value="Nucleotide-diphossugar_trans"/>
</dbReference>
<keyword evidence="5" id="KW-0808">Transferase</keyword>
<protein>
    <recommendedName>
        <fullName evidence="2">chitin synthase</fullName>
        <ecNumber evidence="2">2.4.1.16</ecNumber>
    </recommendedName>
</protein>
<evidence type="ECO:0000256" key="7">
    <source>
        <dbReference type="ARBA" id="ARBA00022741"/>
    </source>
</evidence>
<dbReference type="CDD" id="cd14879">
    <property type="entry name" value="MYSc_Myo17"/>
    <property type="match status" value="1"/>
</dbReference>
<feature type="transmembrane region" description="Helical" evidence="18">
    <location>
        <begin position="1597"/>
        <end position="1620"/>
    </location>
</feature>
<dbReference type="InterPro" id="IPR004835">
    <property type="entry name" value="Chitin_synth"/>
</dbReference>
<evidence type="ECO:0000256" key="2">
    <source>
        <dbReference type="ARBA" id="ARBA00012543"/>
    </source>
</evidence>
<keyword evidence="3" id="KW-1003">Cell membrane</keyword>
<dbReference type="CDD" id="cd04190">
    <property type="entry name" value="Chitin_synth_C"/>
    <property type="match status" value="1"/>
</dbReference>
<dbReference type="InterPro" id="IPR036037">
    <property type="entry name" value="MYSc_Myo17"/>
</dbReference>
<feature type="binding site" evidence="16">
    <location>
        <begin position="14"/>
        <end position="21"/>
    </location>
    <ligand>
        <name>ATP</name>
        <dbReference type="ChEBI" id="CHEBI:30616"/>
    </ligand>
</feature>
<dbReference type="Gene3D" id="3.90.550.10">
    <property type="entry name" value="Spore Coat Polysaccharide Biosynthesis Protein SpsA, Chain A"/>
    <property type="match status" value="1"/>
</dbReference>
<keyword evidence="11 18" id="KW-0472">Membrane</keyword>
<comment type="subcellular location">
    <subcellularLocation>
        <location evidence="1">Cell membrane</location>
        <topology evidence="1">Multi-pass membrane protein</topology>
    </subcellularLocation>
</comment>
<feature type="transmembrane region" description="Helical" evidence="18">
    <location>
        <begin position="825"/>
        <end position="843"/>
    </location>
</feature>
<dbReference type="PANTHER" id="PTHR22914">
    <property type="entry name" value="CHITIN SYNTHASE"/>
    <property type="match status" value="1"/>
</dbReference>
<dbReference type="GO" id="GO:0005886">
    <property type="term" value="C:plasma membrane"/>
    <property type="evidence" value="ECO:0007669"/>
    <property type="project" value="UniProtKB-SubCell"/>
</dbReference>
<comment type="caution">
    <text evidence="22">The sequence shown here is derived from an EMBL/GenBank/DDBJ whole genome shotgun (WGS) entry which is preliminary data.</text>
</comment>
<evidence type="ECO:0000256" key="1">
    <source>
        <dbReference type="ARBA" id="ARBA00004651"/>
    </source>
</evidence>
<dbReference type="PROSITE" id="PS51998">
    <property type="entry name" value="DEK_C"/>
    <property type="match status" value="1"/>
</dbReference>
<sequence>MRRRNESQSVVFRGITGSGKTATAQLFINQVLRLSSHSRREAKVADQIKAVITLFDAFGNAKTLMNPNASRHGRYLELHFSDRGRIKAAKLLPYALEKSRLNRLAHEERSYHVFYQLLAGATPQERDFFNLEDPSDYALLQSSGCYRLPAGPFSDDSVAMDELRASMKTLGFKPKNQSSILSILVAILLLSNVQFHDHDARDVTASVANFPVLDQIARLLGVSSEDLAETLTNKTNYVRKEVYTVMLNTEQSARQRDQFMRDLYAILFAFVAETANHRIAPSAQDPPPPTQIVLLDQPGFQTRGPGGTTSIMLGGSAPLVSAYGHNAFEEFSVNFADELLHSYILRNTFEDSVGYNSQMTGDGVTLPAVGIMDNAACVELLRGAQLSERAHRKPGGVLGVMNKAASSAKSGKGGDKRDEDLYQDLVAKFGLHGSFVSSPPMLAGSSPSDRHMFGINHYSSSCSYDTSGFVEKDVDILDSAFVTLLRNSSDPFVTKLMSGPSLATERHSKDESIIVQTQVSSRPLRQPTPIVSPDGTLPNASEEHPKLDFSKVYPVTTQLNFHLSEIFSNLDQTKLWCVSCIRPNDSGSPNSFDKRRVKLQIRSLLLADVISRKKEEYVVDMEHGAFCERYVPTMRGSDEERIRQCASANGWNEGKDYVMGHRMIWLSYGAWKMVEDVLRAQEKEMKKGAGGEDDESVMPDDAATEYSHRDGSLHPGGGSAVGYYGAAAGSEDNLLLTRTGTNGTSYRDPNLNVGYGQGAMSTANVDASPAYSDTEGHGWGSEWDKKEGGGYPGSPNQPSKENGAMVVKEAPNAVEEVPTTRTRRIWLWVVWGMSWYIPSFLLAKLGRMKRADVRLAWREKYAIFLLIMLMNGIIVFYIIVFGRLLCPNFDKAWNVNQVGQHTGDDDYWVTIQGKVYDVSNFVHGDHSDIAGTPSNGVDSLSVLAGKDLTGYFPIPLTLGCQGLVTDPSISLKVANFTPEIPTAMHTSGTLQSAQGTKLNANDWYTSVFLKKMKDFYKGPLVWDNKALWNAANQQDNIRNVCVWNKEVFDLTDYINTFSTTTGTTFSPFLDSDIVDLFKQRPGQDITKPIQKVLDAMDAQSRDQNVACITNMFYMGLTDFRKTARCQVQSWLLVAVSAILMSSIALKFLAALQLGPKRNPELLDKFVICQVPCYTEGEESLRRTIDSLSALNYDDKRKLMFLICDGNIIGTGNDRTTPRIVLDILGVDPKLDPEPLLFKSIGEGSRQLNYGKVYSGLYEFEGMWYRESHSMFSFLLYLIFVGRYIVVVKVGKPTERTKPGNRGKRDSQILLMQYLNRVHFDSPMTPLELEIYHQMRNVIGIDPAFYEYIFTVDADTTVTPDSVNRLVACAADDSSIIGICGETKLDNEEGSWWTMIQVYEYYISHHLSKAFESLFGSVTCLPGCFSMYRIRTADKGRPIIISNRIIEEYSEPNVDTLHKKNLLSLGEDRYLTTLLLKHFPTFRTKFTPDAIAHTIAPESWRVLFSQRRRWINSTVHNLCELVFLPELFGFCCFSMRFFVFVDLLGTLILPSTVAYLVYLIIMVALNKTAFPLISIIMLAAVYGLQAMIFILKREFMLVGWMVVYILSYPVYSFFLPVYSFWCMDDFSWGNTRLVIGEGNNKKVIMNDDEKFDDSMIPLKKFSEYEAEAWETGSRHSDETGYASKLQSQARSRAPGSRAESPRSFHQASQAGDYYRDTNAMSRNGSNQNPSVRGGPGSAHSHYGGPQPMGPFGLPQLPFMPFAGGPGSVVGSDFNGQMPMAAPMPYQGTGSMYGMMPNAPRNTVMTNLNMFGGSMDMHGSQGGFAPPPPVGEARPMSTFSLATTVNPFAGPSMNPDPTDEELTTALRNYLSTQDLMTVTKKTAREAIQARFPKADLSSRKTFLNTSIDAILSQS</sequence>
<evidence type="ECO:0000256" key="5">
    <source>
        <dbReference type="ARBA" id="ARBA00022679"/>
    </source>
</evidence>
<dbReference type="PANTHER" id="PTHR22914:SF13">
    <property type="entry name" value="CHITIN SYNTHASE"/>
    <property type="match status" value="1"/>
</dbReference>
<keyword evidence="6 18" id="KW-0812">Transmembrane</keyword>
<dbReference type="GO" id="GO:0031505">
    <property type="term" value="P:fungal-type cell wall organization"/>
    <property type="evidence" value="ECO:0007669"/>
    <property type="project" value="TreeGrafter"/>
</dbReference>
<dbReference type="GO" id="GO:0016459">
    <property type="term" value="C:myosin complex"/>
    <property type="evidence" value="ECO:0007669"/>
    <property type="project" value="UniProtKB-KW"/>
</dbReference>
<feature type="domain" description="Myosin motor" evidence="20">
    <location>
        <begin position="1"/>
        <end position="679"/>
    </location>
</feature>
<keyword evidence="12 16" id="KW-0505">Motor protein</keyword>
<feature type="region of interest" description="Disordered" evidence="17">
    <location>
        <begin position="524"/>
        <end position="543"/>
    </location>
</feature>
<dbReference type="Pfam" id="PF00173">
    <property type="entry name" value="Cyt-b5"/>
    <property type="match status" value="1"/>
</dbReference>
<feature type="domain" description="DEK-C" evidence="21">
    <location>
        <begin position="1854"/>
        <end position="1910"/>
    </location>
</feature>
<dbReference type="SMART" id="SM00242">
    <property type="entry name" value="MYSc"/>
    <property type="match status" value="1"/>
</dbReference>
<keyword evidence="23" id="KW-1185">Reference proteome</keyword>
<dbReference type="Pfam" id="PF00063">
    <property type="entry name" value="Myosin_head"/>
    <property type="match status" value="1"/>
</dbReference>
<dbReference type="GO" id="GO:0030428">
    <property type="term" value="C:cell septum"/>
    <property type="evidence" value="ECO:0007669"/>
    <property type="project" value="TreeGrafter"/>
</dbReference>
<keyword evidence="7 16" id="KW-0547">Nucleotide-binding</keyword>
<dbReference type="Gene3D" id="3.40.850.10">
    <property type="entry name" value="Kinesin motor domain"/>
    <property type="match status" value="1"/>
</dbReference>
<evidence type="ECO:0000256" key="8">
    <source>
        <dbReference type="ARBA" id="ARBA00022840"/>
    </source>
</evidence>
<dbReference type="InterPro" id="IPR027417">
    <property type="entry name" value="P-loop_NTPase"/>
</dbReference>
<dbReference type="PROSITE" id="PS51456">
    <property type="entry name" value="MYOSIN_MOTOR"/>
    <property type="match status" value="1"/>
</dbReference>
<dbReference type="SMART" id="SM01117">
    <property type="entry name" value="Cyt-b5"/>
    <property type="match status" value="1"/>
</dbReference>
<evidence type="ECO:0000259" key="19">
    <source>
        <dbReference type="PROSITE" id="PS50255"/>
    </source>
</evidence>
<evidence type="ECO:0000256" key="13">
    <source>
        <dbReference type="ARBA" id="ARBA00023180"/>
    </source>
</evidence>
<feature type="domain" description="Cytochrome b5 heme-binding" evidence="19">
    <location>
        <begin position="890"/>
        <end position="952"/>
    </location>
</feature>
<evidence type="ECO:0000259" key="21">
    <source>
        <dbReference type="PROSITE" id="PS51998"/>
    </source>
</evidence>
<evidence type="ECO:0000256" key="16">
    <source>
        <dbReference type="PROSITE-ProRule" id="PRU00782"/>
    </source>
</evidence>
<feature type="compositionally biased region" description="Polar residues" evidence="17">
    <location>
        <begin position="1717"/>
        <end position="1729"/>
    </location>
</feature>
<feature type="transmembrane region" description="Helical" evidence="18">
    <location>
        <begin position="1568"/>
        <end position="1590"/>
    </location>
</feature>
<comment type="catalytic activity">
    <reaction evidence="15">
        <text>[(1-&gt;4)-N-acetyl-beta-D-glucosaminyl](n) + UDP-N-acetyl-alpha-D-glucosamine = [(1-&gt;4)-N-acetyl-beta-D-glucosaminyl](n+1) + UDP + H(+)</text>
        <dbReference type="Rhea" id="RHEA:16637"/>
        <dbReference type="Rhea" id="RHEA-COMP:9593"/>
        <dbReference type="Rhea" id="RHEA-COMP:9595"/>
        <dbReference type="ChEBI" id="CHEBI:15378"/>
        <dbReference type="ChEBI" id="CHEBI:17029"/>
        <dbReference type="ChEBI" id="CHEBI:57705"/>
        <dbReference type="ChEBI" id="CHEBI:58223"/>
        <dbReference type="EC" id="2.4.1.16"/>
    </reaction>
</comment>
<dbReference type="EMBL" id="JANAWD010000525">
    <property type="protein sequence ID" value="KAJ3478261.1"/>
    <property type="molecule type" value="Genomic_DNA"/>
</dbReference>
<dbReference type="GO" id="GO:0006031">
    <property type="term" value="P:chitin biosynthetic process"/>
    <property type="evidence" value="ECO:0007669"/>
    <property type="project" value="TreeGrafter"/>
</dbReference>
<dbReference type="Pfam" id="PF03142">
    <property type="entry name" value="Chitin_synth_2"/>
    <property type="match status" value="1"/>
</dbReference>
<organism evidence="22 23">
    <name type="scientific">Meripilus lineatus</name>
    <dbReference type="NCBI Taxonomy" id="2056292"/>
    <lineage>
        <taxon>Eukaryota</taxon>
        <taxon>Fungi</taxon>
        <taxon>Dikarya</taxon>
        <taxon>Basidiomycota</taxon>
        <taxon>Agaricomycotina</taxon>
        <taxon>Agaricomycetes</taxon>
        <taxon>Polyporales</taxon>
        <taxon>Meripilaceae</taxon>
        <taxon>Meripilus</taxon>
    </lineage>
</organism>
<dbReference type="Pfam" id="PF08766">
    <property type="entry name" value="DEK_C"/>
    <property type="match status" value="1"/>
</dbReference>
<dbReference type="InterPro" id="IPR014876">
    <property type="entry name" value="DEK_C"/>
</dbReference>
<keyword evidence="9 18" id="KW-1133">Transmembrane helix</keyword>
<feature type="region of interest" description="Disordered" evidence="17">
    <location>
        <begin position="766"/>
        <end position="802"/>
    </location>
</feature>
<evidence type="ECO:0000256" key="4">
    <source>
        <dbReference type="ARBA" id="ARBA00022676"/>
    </source>
</evidence>
<dbReference type="SUPFAM" id="SSF53448">
    <property type="entry name" value="Nucleotide-diphospho-sugar transferases"/>
    <property type="match status" value="1"/>
</dbReference>
<evidence type="ECO:0000256" key="17">
    <source>
        <dbReference type="SAM" id="MobiDB-lite"/>
    </source>
</evidence>
<evidence type="ECO:0000313" key="22">
    <source>
        <dbReference type="EMBL" id="KAJ3478261.1"/>
    </source>
</evidence>
<dbReference type="InterPro" id="IPR036961">
    <property type="entry name" value="Kinesin_motor_dom_sf"/>
</dbReference>
<dbReference type="Gene3D" id="1.10.10.820">
    <property type="match status" value="1"/>
</dbReference>
<evidence type="ECO:0000256" key="9">
    <source>
        <dbReference type="ARBA" id="ARBA00022989"/>
    </source>
</evidence>
<dbReference type="SUPFAM" id="SSF52540">
    <property type="entry name" value="P-loop containing nucleoside triphosphate hydrolases"/>
    <property type="match status" value="1"/>
</dbReference>
<proteinExistence type="inferred from homology"/>
<dbReference type="Gene3D" id="1.10.10.60">
    <property type="entry name" value="Homeodomain-like"/>
    <property type="match status" value="1"/>
</dbReference>
<name>A0AAD5YAK8_9APHY</name>
<dbReference type="InterPro" id="IPR001609">
    <property type="entry name" value="Myosin_head_motor_dom-like"/>
</dbReference>
<dbReference type="GO" id="GO:0003774">
    <property type="term" value="F:cytoskeletal motor activity"/>
    <property type="evidence" value="ECO:0007669"/>
    <property type="project" value="UniProtKB-UniRule"/>
</dbReference>
<comment type="similarity">
    <text evidence="16">Belongs to the TRAFAC class myosin-kinesin ATPase superfamily. Myosin family.</text>
</comment>
<dbReference type="EC" id="2.4.1.16" evidence="2"/>
<evidence type="ECO:0000259" key="20">
    <source>
        <dbReference type="PROSITE" id="PS51456"/>
    </source>
</evidence>
<dbReference type="SUPFAM" id="SSF109715">
    <property type="entry name" value="DEK C-terminal domain"/>
    <property type="match status" value="1"/>
</dbReference>
<dbReference type="PRINTS" id="PR00193">
    <property type="entry name" value="MYOSINHEAVY"/>
</dbReference>
<feature type="transmembrane region" description="Helical" evidence="18">
    <location>
        <begin position="1536"/>
        <end position="1562"/>
    </location>
</feature>
<evidence type="ECO:0000256" key="3">
    <source>
        <dbReference type="ARBA" id="ARBA00022475"/>
    </source>
</evidence>
<dbReference type="SUPFAM" id="SSF55856">
    <property type="entry name" value="Cytochrome b5-like heme/steroid binding domain"/>
    <property type="match status" value="1"/>
</dbReference>
<evidence type="ECO:0000313" key="23">
    <source>
        <dbReference type="Proteomes" id="UP001212997"/>
    </source>
</evidence>
<feature type="region of interest" description="Actin-binding" evidence="16">
    <location>
        <begin position="563"/>
        <end position="585"/>
    </location>
</feature>
<dbReference type="Gene3D" id="1.20.120.720">
    <property type="entry name" value="Myosin VI head, motor domain, U50 subdomain"/>
    <property type="match status" value="1"/>
</dbReference>
<keyword evidence="8 16" id="KW-0067">ATP-binding</keyword>
<dbReference type="InterPro" id="IPR001199">
    <property type="entry name" value="Cyt_B5-like_heme/steroid-bd"/>
</dbReference>
<dbReference type="PROSITE" id="PS50255">
    <property type="entry name" value="CYTOCHROME_B5_2"/>
    <property type="match status" value="1"/>
</dbReference>
<evidence type="ECO:0000256" key="18">
    <source>
        <dbReference type="SAM" id="Phobius"/>
    </source>
</evidence>
<accession>A0AAD5YAK8</accession>
<dbReference type="InterPro" id="IPR036400">
    <property type="entry name" value="Cyt_B5-like_heme/steroid_sf"/>
</dbReference>
<gene>
    <name evidence="22" type="ORF">NLI96_g9880</name>
</gene>
<feature type="region of interest" description="Disordered" evidence="17">
    <location>
        <begin position="1670"/>
        <end position="1748"/>
    </location>
</feature>
<keyword evidence="14 16" id="KW-0009">Actin-binding</keyword>
<dbReference type="Proteomes" id="UP001212997">
    <property type="component" value="Unassembled WGS sequence"/>
</dbReference>
<keyword evidence="10 16" id="KW-0518">Myosin</keyword>
<keyword evidence="13" id="KW-0325">Glycoprotein</keyword>
<dbReference type="Gene3D" id="1.20.58.530">
    <property type="match status" value="1"/>
</dbReference>
<reference evidence="22" key="1">
    <citation type="submission" date="2022-07" db="EMBL/GenBank/DDBJ databases">
        <title>Genome Sequence of Physisporinus lineatus.</title>
        <authorList>
            <person name="Buettner E."/>
        </authorList>
    </citation>
    <scope>NUCLEOTIDE SEQUENCE</scope>
    <source>
        <strain evidence="22">VT162</strain>
    </source>
</reference>
<evidence type="ECO:0000256" key="12">
    <source>
        <dbReference type="ARBA" id="ARBA00023175"/>
    </source>
</evidence>
<evidence type="ECO:0000256" key="10">
    <source>
        <dbReference type="ARBA" id="ARBA00023123"/>
    </source>
</evidence>
<keyword evidence="4" id="KW-0328">Glycosyltransferase</keyword>
<dbReference type="GO" id="GO:0004100">
    <property type="term" value="F:chitin synthase activity"/>
    <property type="evidence" value="ECO:0007669"/>
    <property type="project" value="UniProtKB-EC"/>
</dbReference>
<dbReference type="GO" id="GO:0003779">
    <property type="term" value="F:actin binding"/>
    <property type="evidence" value="ECO:0007669"/>
    <property type="project" value="UniProtKB-KW"/>
</dbReference>
<dbReference type="Gene3D" id="3.10.120.10">
    <property type="entry name" value="Cytochrome b5-like heme/steroid binding domain"/>
    <property type="match status" value="1"/>
</dbReference>
<evidence type="ECO:0000256" key="14">
    <source>
        <dbReference type="ARBA" id="ARBA00023203"/>
    </source>
</evidence>
<evidence type="ECO:0000256" key="6">
    <source>
        <dbReference type="ARBA" id="ARBA00022692"/>
    </source>
</evidence>
<evidence type="ECO:0000256" key="11">
    <source>
        <dbReference type="ARBA" id="ARBA00023136"/>
    </source>
</evidence>
<feature type="transmembrane region" description="Helical" evidence="18">
    <location>
        <begin position="863"/>
        <end position="885"/>
    </location>
</feature>
<dbReference type="GO" id="GO:0005524">
    <property type="term" value="F:ATP binding"/>
    <property type="evidence" value="ECO:0007669"/>
    <property type="project" value="UniProtKB-UniRule"/>
</dbReference>
<evidence type="ECO:0000256" key="15">
    <source>
        <dbReference type="ARBA" id="ARBA00048014"/>
    </source>
</evidence>